<feature type="non-terminal residue" evidence="1">
    <location>
        <position position="1"/>
    </location>
</feature>
<dbReference type="AlphaFoldDB" id="A0A0K2UXU1"/>
<sequence>LWRIYPLSLIGDRFWRPCQDTINLLFRSGVTYTVISVSETSQILI</sequence>
<evidence type="ECO:0000313" key="1">
    <source>
        <dbReference type="EMBL" id="CDW43084.1"/>
    </source>
</evidence>
<protein>
    <submittedName>
        <fullName evidence="1">Uncharacterized protein</fullName>
    </submittedName>
</protein>
<dbReference type="EMBL" id="HACA01025723">
    <property type="protein sequence ID" value="CDW43084.1"/>
    <property type="molecule type" value="Transcribed_RNA"/>
</dbReference>
<name>A0A0K2UXU1_LEPSM</name>
<organism evidence="1">
    <name type="scientific">Lepeophtheirus salmonis</name>
    <name type="common">Salmon louse</name>
    <name type="synonym">Caligus salmonis</name>
    <dbReference type="NCBI Taxonomy" id="72036"/>
    <lineage>
        <taxon>Eukaryota</taxon>
        <taxon>Metazoa</taxon>
        <taxon>Ecdysozoa</taxon>
        <taxon>Arthropoda</taxon>
        <taxon>Crustacea</taxon>
        <taxon>Multicrustacea</taxon>
        <taxon>Hexanauplia</taxon>
        <taxon>Copepoda</taxon>
        <taxon>Siphonostomatoida</taxon>
        <taxon>Caligidae</taxon>
        <taxon>Lepeophtheirus</taxon>
    </lineage>
</organism>
<proteinExistence type="predicted"/>
<accession>A0A0K2UXU1</accession>
<reference evidence="1" key="1">
    <citation type="submission" date="2014-05" db="EMBL/GenBank/DDBJ databases">
        <authorList>
            <person name="Chronopoulou M."/>
        </authorList>
    </citation>
    <scope>NUCLEOTIDE SEQUENCE</scope>
    <source>
        <tissue evidence="1">Whole organism</tissue>
    </source>
</reference>